<feature type="chain" id="PRO_5018593177" evidence="2">
    <location>
        <begin position="23"/>
        <end position="77"/>
    </location>
</feature>
<protein>
    <submittedName>
        <fullName evidence="3">Nonfunctional truncated agouti signaling protein</fullName>
    </submittedName>
</protein>
<evidence type="ECO:0000256" key="2">
    <source>
        <dbReference type="SAM" id="SignalP"/>
    </source>
</evidence>
<name>A0A3Q8PZ98_CAVPO</name>
<dbReference type="EMBL" id="MH026115">
    <property type="protein sequence ID" value="AZI70878.1"/>
    <property type="molecule type" value="mRNA"/>
</dbReference>
<proteinExistence type="evidence at transcript level"/>
<evidence type="ECO:0000313" key="3">
    <source>
        <dbReference type="EMBL" id="AZI70878.1"/>
    </source>
</evidence>
<feature type="region of interest" description="Disordered" evidence="1">
    <location>
        <begin position="57"/>
        <end position="77"/>
    </location>
</feature>
<dbReference type="InterPro" id="IPR007733">
    <property type="entry name" value="Agouti"/>
</dbReference>
<evidence type="ECO:0000256" key="1">
    <source>
        <dbReference type="SAM" id="MobiDB-lite"/>
    </source>
</evidence>
<dbReference type="PROSITE" id="PS51257">
    <property type="entry name" value="PROKAR_LIPOPROTEIN"/>
    <property type="match status" value="1"/>
</dbReference>
<accession>A0A3Q8PZ98</accession>
<sequence>MDATRLLLATLLVLYFLTACSHLPLEEKPKDDRYLRSNSSKNFVDFPSVSIVALNKKSKTAKRKQKRGNDLPRKRLR</sequence>
<reference evidence="3" key="1">
    <citation type="submission" date="2018-03" db="EMBL/GenBank/DDBJ databases">
        <title>A 4-bp deletion in the ASIP gene is associated with the recessive black coat colour in domestic guinea pigs (Cavia porcellus).</title>
        <authorList>
            <person name="Yu F."/>
            <person name="Jiao S.Y."/>
            <person name="Liu Z.X."/>
            <person name="Zhu M.Y."/>
            <person name="Lai W.N."/>
            <person name="Zhang Y.H."/>
            <person name="Bai C.Y."/>
            <person name="Zhang J.B."/>
            <person name="Yan S.Q."/>
        </authorList>
    </citation>
    <scope>NUCLEOTIDE SEQUENCE</scope>
    <source>
        <strain evidence="3">MB-23</strain>
    </source>
</reference>
<keyword evidence="2" id="KW-0732">Signal</keyword>
<dbReference type="GO" id="GO:0009755">
    <property type="term" value="P:hormone-mediated signaling pathway"/>
    <property type="evidence" value="ECO:0007669"/>
    <property type="project" value="InterPro"/>
</dbReference>
<organism evidence="3">
    <name type="scientific">Cavia porcellus</name>
    <name type="common">Guinea pig</name>
    <dbReference type="NCBI Taxonomy" id="10141"/>
    <lineage>
        <taxon>Eukaryota</taxon>
        <taxon>Metazoa</taxon>
        <taxon>Chordata</taxon>
        <taxon>Craniata</taxon>
        <taxon>Vertebrata</taxon>
        <taxon>Euteleostomi</taxon>
        <taxon>Mammalia</taxon>
        <taxon>Eutheria</taxon>
        <taxon>Euarchontoglires</taxon>
        <taxon>Glires</taxon>
        <taxon>Rodentia</taxon>
        <taxon>Hystricomorpha</taxon>
        <taxon>Caviidae</taxon>
        <taxon>Cavia</taxon>
    </lineage>
</organism>
<dbReference type="GO" id="GO:0005576">
    <property type="term" value="C:extracellular region"/>
    <property type="evidence" value="ECO:0007669"/>
    <property type="project" value="InterPro"/>
</dbReference>
<gene>
    <name evidence="3" type="primary">ASIP</name>
</gene>
<feature type="compositionally biased region" description="Basic and acidic residues" evidence="1">
    <location>
        <begin position="67"/>
        <end position="77"/>
    </location>
</feature>
<feature type="compositionally biased region" description="Basic residues" evidence="1">
    <location>
        <begin position="57"/>
        <end position="66"/>
    </location>
</feature>
<dbReference type="SMART" id="SM00792">
    <property type="entry name" value="Agouti"/>
    <property type="match status" value="1"/>
</dbReference>
<feature type="signal peptide" evidence="2">
    <location>
        <begin position="1"/>
        <end position="22"/>
    </location>
</feature>
<dbReference type="AlphaFoldDB" id="A0A3Q8PZ98"/>